<evidence type="ECO:0000256" key="1">
    <source>
        <dbReference type="ARBA" id="ARBA00016548"/>
    </source>
</evidence>
<accession>A0A914D0Z3</accession>
<protein>
    <recommendedName>
        <fullName evidence="1">COMM domain-containing protein 3</fullName>
    </recommendedName>
</protein>
<evidence type="ECO:0000259" key="3">
    <source>
        <dbReference type="PROSITE" id="PS51269"/>
    </source>
</evidence>
<dbReference type="PANTHER" id="PTHR31159:SF1">
    <property type="entry name" value="COMM DOMAIN-CONTAINING PROTEIN 3"/>
    <property type="match status" value="1"/>
</dbReference>
<evidence type="ECO:0000313" key="5">
    <source>
        <dbReference type="WBParaSite" id="ACRNAN_scaffold1719.g15630.t1"/>
    </source>
</evidence>
<dbReference type="InterPro" id="IPR017920">
    <property type="entry name" value="COMM"/>
</dbReference>
<feature type="domain" description="COMM" evidence="3">
    <location>
        <begin position="116"/>
        <end position="185"/>
    </location>
</feature>
<evidence type="ECO:0000313" key="4">
    <source>
        <dbReference type="Proteomes" id="UP000887540"/>
    </source>
</evidence>
<dbReference type="Proteomes" id="UP000887540">
    <property type="component" value="Unplaced"/>
</dbReference>
<dbReference type="AlphaFoldDB" id="A0A914D0Z3"/>
<dbReference type="WBParaSite" id="ACRNAN_scaffold1719.g15630.t1">
    <property type="protein sequence ID" value="ACRNAN_scaffold1719.g15630.t1"/>
    <property type="gene ID" value="ACRNAN_scaffold1719.g15630"/>
</dbReference>
<evidence type="ECO:0000256" key="2">
    <source>
        <dbReference type="ARBA" id="ARBA00093469"/>
    </source>
</evidence>
<comment type="similarity">
    <text evidence="2">Belongs to the COMM domain-containing protein 3 family.</text>
</comment>
<dbReference type="Pfam" id="PF07258">
    <property type="entry name" value="COMM_domain"/>
    <property type="match status" value="1"/>
</dbReference>
<dbReference type="InterPro" id="IPR037355">
    <property type="entry name" value="COMMD3"/>
</dbReference>
<dbReference type="GO" id="GO:0006814">
    <property type="term" value="P:sodium ion transport"/>
    <property type="evidence" value="ECO:0007669"/>
    <property type="project" value="InterPro"/>
</dbReference>
<dbReference type="PANTHER" id="PTHR31159">
    <property type="entry name" value="COMM DOMAIN-CONTAINING PROTEIN 3"/>
    <property type="match status" value="1"/>
</dbReference>
<proteinExistence type="inferred from homology"/>
<keyword evidence="4" id="KW-1185">Reference proteome</keyword>
<organism evidence="4 5">
    <name type="scientific">Acrobeloides nanus</name>
    <dbReference type="NCBI Taxonomy" id="290746"/>
    <lineage>
        <taxon>Eukaryota</taxon>
        <taxon>Metazoa</taxon>
        <taxon>Ecdysozoa</taxon>
        <taxon>Nematoda</taxon>
        <taxon>Chromadorea</taxon>
        <taxon>Rhabditida</taxon>
        <taxon>Tylenchina</taxon>
        <taxon>Cephalobomorpha</taxon>
        <taxon>Cephaloboidea</taxon>
        <taxon>Cephalobidae</taxon>
        <taxon>Acrobeloides</taxon>
    </lineage>
</organism>
<dbReference type="PROSITE" id="PS51269">
    <property type="entry name" value="COMM"/>
    <property type="match status" value="1"/>
</dbReference>
<reference evidence="5" key="1">
    <citation type="submission" date="2022-11" db="UniProtKB">
        <authorList>
            <consortium name="WormBaseParasite"/>
        </authorList>
    </citation>
    <scope>IDENTIFICATION</scope>
</reference>
<sequence length="187" mass="21047">MSSSNLSPTTLDYINIATTSEIAISETIETICEKLFESLLNSDRNSVNSTQFNEEIVKAVWSCAVESAQLGLEVEQLSNQLKTFNHPLTLAIINCYKKYGESLRAAVQTVGWTYPRIVDIDWRISGLMESNNQEKIKEPLVEMTFKSLSADSTSSSTFSFSCTKNQLLELRWKVKEAQNMLQKLSNS</sequence>
<name>A0A914D0Z3_9BILA</name>